<dbReference type="Proteomes" id="UP000541444">
    <property type="component" value="Unassembled WGS sequence"/>
</dbReference>
<dbReference type="InterPro" id="IPR001680">
    <property type="entry name" value="WD40_rpt"/>
</dbReference>
<dbReference type="InterPro" id="IPR020472">
    <property type="entry name" value="WD40_PAC1"/>
</dbReference>
<sequence length="912" mass="101505">MMMMMMNWDGLEDDDEFFESNDRISSALTLDVASSGSDNEEDEYDDSRMSFVSTFSSPHEKFKTTLSMALPSPICSSISEDYNIWMATPGSIKERRKRLHQGMGLGFRTESIKRNTPTPAPKGEEKVNVKPCPLPLIVKVRRSKSEGRIGAIYVDPKHRNEQLMGAETSIQVQKGLTRSLSVPLVSLSGCKVRTLHPVNFAGKPSLAEARIGSLRDRVLFSLSKRNNIDASLLIKNLDTGKEFVINDFDKEGMWNKLCDLQTGKELTMEEFDKSVGHSPIVMELMRREHIAEAPKDGTESKQTSKTVAKVSLKKHGKSSKKKGVNWLKNIKDVANTINGMIADRERSYLSLLQQQTNLNTSSKWTKVHQQGKSFKELTGLYMCQEIIAHMGSIWSIKFSSDARYLASAGEDRVIHIWEVVDCGVFSSSSKKLTDKGDTIIENISPALTEVQVLPSEKKRRGKISSSCKKGSSIPEYVAVPETVFSLSEKPVCSFQGHLDDVLDLSWSKSQQLLSSSMDKTVRLWDMESRSCLKLFAHNDYDERYFISGSLDAKVRIWSIPDRQVVDWTDLHEMVTSVCYTPDGQGALVGSHKGSCRLYDITDCKLSQKSQIDVQTKKKSQGKKITGFQFAPGNSSEVLITSADSRIRVLDGSDIIYKFTGFRNTSSQISASFTTDGKYVVCASENSQVYIWKRDENRNASTGKSKGSVTIRSHEHFQCKDVSVAIPWPGTMKCEPPLLSELQSNRHYSKCANLNKKPTPSSAVAPVENAITRSNGSRRNLPPFPNKTNSMEIEEDSTSDSHSSASGSGSFNYGDSLSNSASDNSMTSLAWLLDGGSNNVNNSIQSTAWGLVVVTAGLGGRERPEKHELKEQCEIDRIRISETRTNITPTWPLQTTHSHELLSEQFHTSGRFI</sequence>
<dbReference type="PANTHER" id="PTHR14221">
    <property type="entry name" value="WD REPEAT DOMAIN 44"/>
    <property type="match status" value="1"/>
</dbReference>
<feature type="compositionally biased region" description="Low complexity" evidence="4">
    <location>
        <begin position="799"/>
        <end position="808"/>
    </location>
</feature>
<dbReference type="PROSITE" id="PS00678">
    <property type="entry name" value="WD_REPEATS_1"/>
    <property type="match status" value="2"/>
</dbReference>
<comment type="caution">
    <text evidence="5">The sequence shown here is derived from an EMBL/GenBank/DDBJ whole genome shotgun (WGS) entry which is preliminary data.</text>
</comment>
<evidence type="ECO:0000256" key="2">
    <source>
        <dbReference type="ARBA" id="ARBA00022737"/>
    </source>
</evidence>
<dbReference type="InterPro" id="IPR040324">
    <property type="entry name" value="WDR44/Dgr2"/>
</dbReference>
<dbReference type="Gene3D" id="2.130.10.10">
    <property type="entry name" value="YVTN repeat-like/Quinoprotein amine dehydrogenase"/>
    <property type="match status" value="3"/>
</dbReference>
<name>A0A7J7MNF9_9MAGN</name>
<evidence type="ECO:0000256" key="4">
    <source>
        <dbReference type="SAM" id="MobiDB-lite"/>
    </source>
</evidence>
<evidence type="ECO:0008006" key="7">
    <source>
        <dbReference type="Google" id="ProtNLM"/>
    </source>
</evidence>
<feature type="repeat" description="WD" evidence="3">
    <location>
        <begin position="386"/>
        <end position="419"/>
    </location>
</feature>
<dbReference type="SMART" id="SM00320">
    <property type="entry name" value="WD40"/>
    <property type="match status" value="6"/>
</dbReference>
<dbReference type="PANTHER" id="PTHR14221:SF41">
    <property type="entry name" value="TRANSDUCIN_WD40 REPEAT-LIKE SUPERFAMILY PROTEIN"/>
    <property type="match status" value="1"/>
</dbReference>
<keyword evidence="1 3" id="KW-0853">WD repeat</keyword>
<dbReference type="AlphaFoldDB" id="A0A7J7MNF9"/>
<dbReference type="SUPFAM" id="SSF50978">
    <property type="entry name" value="WD40 repeat-like"/>
    <property type="match status" value="1"/>
</dbReference>
<dbReference type="PROSITE" id="PS50294">
    <property type="entry name" value="WD_REPEATS_REGION"/>
    <property type="match status" value="2"/>
</dbReference>
<feature type="repeat" description="WD" evidence="3">
    <location>
        <begin position="494"/>
        <end position="534"/>
    </location>
</feature>
<dbReference type="PROSITE" id="PS50082">
    <property type="entry name" value="WD_REPEATS_2"/>
    <property type="match status" value="2"/>
</dbReference>
<keyword evidence="2" id="KW-0677">Repeat</keyword>
<feature type="region of interest" description="Disordered" evidence="4">
    <location>
        <begin position="750"/>
        <end position="808"/>
    </location>
</feature>
<evidence type="ECO:0000256" key="3">
    <source>
        <dbReference type="PROSITE-ProRule" id="PRU00221"/>
    </source>
</evidence>
<evidence type="ECO:0000256" key="1">
    <source>
        <dbReference type="ARBA" id="ARBA00022574"/>
    </source>
</evidence>
<accession>A0A7J7MNF9</accession>
<feature type="region of interest" description="Disordered" evidence="4">
    <location>
        <begin position="292"/>
        <end position="314"/>
    </location>
</feature>
<evidence type="ECO:0000313" key="6">
    <source>
        <dbReference type="Proteomes" id="UP000541444"/>
    </source>
</evidence>
<evidence type="ECO:0000313" key="5">
    <source>
        <dbReference type="EMBL" id="KAF6156416.1"/>
    </source>
</evidence>
<keyword evidence="6" id="KW-1185">Reference proteome</keyword>
<gene>
    <name evidence="5" type="ORF">GIB67_009074</name>
</gene>
<dbReference type="Pfam" id="PF00400">
    <property type="entry name" value="WD40"/>
    <property type="match status" value="5"/>
</dbReference>
<reference evidence="5 6" key="1">
    <citation type="journal article" date="2020" name="IScience">
        <title>Genome Sequencing of the Endangered Kingdonia uniflora (Circaeasteraceae, Ranunculales) Reveals Potential Mechanisms of Evolutionary Specialization.</title>
        <authorList>
            <person name="Sun Y."/>
            <person name="Deng T."/>
            <person name="Zhang A."/>
            <person name="Moore M.J."/>
            <person name="Landis J.B."/>
            <person name="Lin N."/>
            <person name="Zhang H."/>
            <person name="Zhang X."/>
            <person name="Huang J."/>
            <person name="Zhang X."/>
            <person name="Sun H."/>
            <person name="Wang H."/>
        </authorList>
    </citation>
    <scope>NUCLEOTIDE SEQUENCE [LARGE SCALE GENOMIC DNA]</scope>
    <source>
        <strain evidence="5">TB1705</strain>
        <tissue evidence="5">Leaf</tissue>
    </source>
</reference>
<dbReference type="OrthoDB" id="408728at2759"/>
<dbReference type="InterPro" id="IPR019775">
    <property type="entry name" value="WD40_repeat_CS"/>
</dbReference>
<organism evidence="5 6">
    <name type="scientific">Kingdonia uniflora</name>
    <dbReference type="NCBI Taxonomy" id="39325"/>
    <lineage>
        <taxon>Eukaryota</taxon>
        <taxon>Viridiplantae</taxon>
        <taxon>Streptophyta</taxon>
        <taxon>Embryophyta</taxon>
        <taxon>Tracheophyta</taxon>
        <taxon>Spermatophyta</taxon>
        <taxon>Magnoliopsida</taxon>
        <taxon>Ranunculales</taxon>
        <taxon>Circaeasteraceae</taxon>
        <taxon>Kingdonia</taxon>
    </lineage>
</organism>
<dbReference type="InterPro" id="IPR015943">
    <property type="entry name" value="WD40/YVTN_repeat-like_dom_sf"/>
</dbReference>
<protein>
    <recommendedName>
        <fullName evidence="7">WD repeat-containing protein 44-like</fullName>
    </recommendedName>
</protein>
<dbReference type="EMBL" id="JACGCM010001337">
    <property type="protein sequence ID" value="KAF6156416.1"/>
    <property type="molecule type" value="Genomic_DNA"/>
</dbReference>
<dbReference type="InterPro" id="IPR036322">
    <property type="entry name" value="WD40_repeat_dom_sf"/>
</dbReference>
<dbReference type="PRINTS" id="PR00320">
    <property type="entry name" value="GPROTEINBRPT"/>
</dbReference>
<proteinExistence type="predicted"/>